<gene>
    <name evidence="1" type="ORF">S12H4_23379</name>
</gene>
<comment type="caution">
    <text evidence="1">The sequence shown here is derived from an EMBL/GenBank/DDBJ whole genome shotgun (WGS) entry which is preliminary data.</text>
</comment>
<organism evidence="1">
    <name type="scientific">marine sediment metagenome</name>
    <dbReference type="NCBI Taxonomy" id="412755"/>
    <lineage>
        <taxon>unclassified sequences</taxon>
        <taxon>metagenomes</taxon>
        <taxon>ecological metagenomes</taxon>
    </lineage>
</organism>
<dbReference type="EMBL" id="BARW01012406">
    <property type="protein sequence ID" value="GAI83828.1"/>
    <property type="molecule type" value="Genomic_DNA"/>
</dbReference>
<protein>
    <submittedName>
        <fullName evidence="1">Uncharacterized protein</fullName>
    </submittedName>
</protein>
<accession>X1RT49</accession>
<name>X1RT49_9ZZZZ</name>
<dbReference type="AlphaFoldDB" id="X1RT49"/>
<evidence type="ECO:0000313" key="1">
    <source>
        <dbReference type="EMBL" id="GAI83828.1"/>
    </source>
</evidence>
<sequence>MEGKAKDKDSKTGRFKKGNIAALKHGAYSLARTKNVPSIRGVRALARHLDQVKVKLEKATPDLNIKKDLLIGQVVKTEEKLCLIDMWVRKVGVLRPDRRRHGLLELQPALAHSYLAFMNSQRFALIALGIGSTEAERALFPYEIEAQAEAQKKKEKT</sequence>
<reference evidence="1" key="1">
    <citation type="journal article" date="2014" name="Front. Microbiol.">
        <title>High frequency of phylogenetically diverse reductive dehalogenase-homologous genes in deep subseafloor sedimentary metagenomes.</title>
        <authorList>
            <person name="Kawai M."/>
            <person name="Futagami T."/>
            <person name="Toyoda A."/>
            <person name="Takaki Y."/>
            <person name="Nishi S."/>
            <person name="Hori S."/>
            <person name="Arai W."/>
            <person name="Tsubouchi T."/>
            <person name="Morono Y."/>
            <person name="Uchiyama I."/>
            <person name="Ito T."/>
            <person name="Fujiyama A."/>
            <person name="Inagaki F."/>
            <person name="Takami H."/>
        </authorList>
    </citation>
    <scope>NUCLEOTIDE SEQUENCE</scope>
    <source>
        <strain evidence="1">Expedition CK06-06</strain>
    </source>
</reference>
<proteinExistence type="predicted"/>